<dbReference type="Proteomes" id="UP000199423">
    <property type="component" value="Unassembled WGS sequence"/>
</dbReference>
<name>A0A1I7NHV8_9HYPH</name>
<dbReference type="Pfam" id="PF14295">
    <property type="entry name" value="PAN_4"/>
    <property type="match status" value="2"/>
</dbReference>
<dbReference type="SMART" id="SM00198">
    <property type="entry name" value="SCP"/>
    <property type="match status" value="1"/>
</dbReference>
<evidence type="ECO:0000313" key="3">
    <source>
        <dbReference type="EMBL" id="SFV34136.1"/>
    </source>
</evidence>
<dbReference type="Gene3D" id="3.50.4.10">
    <property type="entry name" value="Hepatocyte Growth Factor"/>
    <property type="match status" value="2"/>
</dbReference>
<accession>A0A1I7NHV8</accession>
<dbReference type="Gene3D" id="3.40.33.10">
    <property type="entry name" value="CAP"/>
    <property type="match status" value="1"/>
</dbReference>
<dbReference type="AlphaFoldDB" id="A0A1I7NHV8"/>
<keyword evidence="4" id="KW-1185">Reference proteome</keyword>
<feature type="domain" description="SCP" evidence="2">
    <location>
        <begin position="258"/>
        <end position="417"/>
    </location>
</feature>
<dbReference type="InterPro" id="IPR035940">
    <property type="entry name" value="CAP_sf"/>
</dbReference>
<evidence type="ECO:0000259" key="2">
    <source>
        <dbReference type="SMART" id="SM00198"/>
    </source>
</evidence>
<dbReference type="RefSeq" id="WP_092867736.1">
    <property type="nucleotide sequence ID" value="NZ_FPCH01000002.1"/>
</dbReference>
<dbReference type="Pfam" id="PF00188">
    <property type="entry name" value="CAP"/>
    <property type="match status" value="1"/>
</dbReference>
<dbReference type="PANTHER" id="PTHR10334">
    <property type="entry name" value="CYSTEINE-RICH SECRETORY PROTEIN-RELATED"/>
    <property type="match status" value="1"/>
</dbReference>
<reference evidence="4" key="1">
    <citation type="submission" date="2016-10" db="EMBL/GenBank/DDBJ databases">
        <authorList>
            <person name="Varghese N."/>
            <person name="Submissions S."/>
        </authorList>
    </citation>
    <scope>NUCLEOTIDE SEQUENCE [LARGE SCALE GENOMIC DNA]</scope>
    <source>
        <strain evidence="4">DSM 1565</strain>
    </source>
</reference>
<organism evidence="3 4">
    <name type="scientific">Hyphomicrobium facile</name>
    <dbReference type="NCBI Taxonomy" id="51670"/>
    <lineage>
        <taxon>Bacteria</taxon>
        <taxon>Pseudomonadati</taxon>
        <taxon>Pseudomonadota</taxon>
        <taxon>Alphaproteobacteria</taxon>
        <taxon>Hyphomicrobiales</taxon>
        <taxon>Hyphomicrobiaceae</taxon>
        <taxon>Hyphomicrobium</taxon>
    </lineage>
</organism>
<dbReference type="InterPro" id="IPR014044">
    <property type="entry name" value="CAP_dom"/>
</dbReference>
<feature type="signal peptide" evidence="1">
    <location>
        <begin position="1"/>
        <end position="26"/>
    </location>
</feature>
<proteinExistence type="predicted"/>
<evidence type="ECO:0000256" key="1">
    <source>
        <dbReference type="SAM" id="SignalP"/>
    </source>
</evidence>
<dbReference type="STRING" id="51670.SAMN04488557_2231"/>
<keyword evidence="1" id="KW-0732">Signal</keyword>
<evidence type="ECO:0000313" key="4">
    <source>
        <dbReference type="Proteomes" id="UP000199423"/>
    </source>
</evidence>
<dbReference type="PRINTS" id="PR00837">
    <property type="entry name" value="V5TPXLIKE"/>
</dbReference>
<dbReference type="InterPro" id="IPR003609">
    <property type="entry name" value="Pan_app"/>
</dbReference>
<sequence>MQARQWMIAFCCLIGLATLPSAPTRAEQTVENGVNRPGRDYKDFEMEPSIAGFAPCQSACTSDHWCRAWTFVAPGIQGPKAHCWLKKSVPDPVKNKCCVSGLSGVIAGLEFDTNRMGSDYRDFPISNVELRDQAELLCKTACEKESQCQAWTYVKPEKEFANAHCWLKNAAPNKTRNNCCISGVVARMDPQEVADRDPTGKTVQQCQAAFGRNQARCLQRFNPMQVAICLQPYQQILAACVSLAAANAGGGATSPVPAIWQEMLKAHNDFRAQHCSPPLQWDAALAAAAQAYAETCPEGHGASNENLAAGWGVMNGVDTQPAMSDSDAFQKTWACEEKYYDYTDPRICPGFKSRCDEPKPDCKNNNPVTGHYTQVVWKSATSVGCGRAKCPFKDSSTGQTHQGTKWVCRYSNGNENIPAVLRQNVMPLGCKQ</sequence>
<dbReference type="InterPro" id="IPR001283">
    <property type="entry name" value="CRISP-related"/>
</dbReference>
<dbReference type="EMBL" id="FPCH01000002">
    <property type="protein sequence ID" value="SFV34136.1"/>
    <property type="molecule type" value="Genomic_DNA"/>
</dbReference>
<protein>
    <submittedName>
        <fullName evidence="3">PAN domain-containing protein</fullName>
    </submittedName>
</protein>
<feature type="chain" id="PRO_5011613757" evidence="1">
    <location>
        <begin position="27"/>
        <end position="432"/>
    </location>
</feature>
<dbReference type="OrthoDB" id="9178925at2"/>
<gene>
    <name evidence="3" type="ORF">SAMN04488557_2231</name>
</gene>
<dbReference type="SUPFAM" id="SSF55797">
    <property type="entry name" value="PR-1-like"/>
    <property type="match status" value="1"/>
</dbReference>